<dbReference type="NCBIfam" id="TIGR02227">
    <property type="entry name" value="sigpep_I_bact"/>
    <property type="match status" value="1"/>
</dbReference>
<dbReference type="GO" id="GO:0004252">
    <property type="term" value="F:serine-type endopeptidase activity"/>
    <property type="evidence" value="ECO:0007669"/>
    <property type="project" value="InterPro"/>
</dbReference>
<keyword evidence="7" id="KW-0378">Hydrolase</keyword>
<dbReference type="InterPro" id="IPR019533">
    <property type="entry name" value="Peptidase_S26"/>
</dbReference>
<dbReference type="InterPro" id="IPR036286">
    <property type="entry name" value="LexA/Signal_pep-like_sf"/>
</dbReference>
<dbReference type="InterPro" id="IPR019757">
    <property type="entry name" value="Pept_S26A_signal_pept_1_Lys-AS"/>
</dbReference>
<keyword evidence="10" id="KW-0472">Membrane</keyword>
<gene>
    <name evidence="13" type="ORF">QYE76_070764</name>
</gene>
<keyword evidence="8" id="KW-1133">Transmembrane helix</keyword>
<dbReference type="SUPFAM" id="SSF51306">
    <property type="entry name" value="LexA/Signal peptidase"/>
    <property type="match status" value="1"/>
</dbReference>
<evidence type="ECO:0000256" key="8">
    <source>
        <dbReference type="ARBA" id="ARBA00022989"/>
    </source>
</evidence>
<dbReference type="PRINTS" id="PR00727">
    <property type="entry name" value="LEADERPTASE"/>
</dbReference>
<feature type="active site" evidence="11">
    <location>
        <position position="87"/>
    </location>
</feature>
<dbReference type="InterPro" id="IPR000223">
    <property type="entry name" value="Pept_S26A_signal_pept_1"/>
</dbReference>
<dbReference type="GO" id="GO:0006465">
    <property type="term" value="P:signal peptide processing"/>
    <property type="evidence" value="ECO:0007669"/>
    <property type="project" value="InterPro"/>
</dbReference>
<keyword evidence="9" id="KW-0496">Mitochondrion</keyword>
<evidence type="ECO:0000256" key="2">
    <source>
        <dbReference type="ARBA" id="ARBA00007066"/>
    </source>
</evidence>
<keyword evidence="5" id="KW-0812">Transmembrane</keyword>
<protein>
    <recommendedName>
        <fullName evidence="3">Mitochondrial inner membrane protease subunit 2</fullName>
    </recommendedName>
</protein>
<dbReference type="Gene3D" id="2.10.109.10">
    <property type="entry name" value="Umud Fragment, subunit A"/>
    <property type="match status" value="1"/>
</dbReference>
<dbReference type="EMBL" id="JAUUTY010000004">
    <property type="protein sequence ID" value="KAK1652959.1"/>
    <property type="molecule type" value="Genomic_DNA"/>
</dbReference>
<evidence type="ECO:0000256" key="6">
    <source>
        <dbReference type="ARBA" id="ARBA00022792"/>
    </source>
</evidence>
<proteinExistence type="inferred from homology"/>
<evidence type="ECO:0000256" key="5">
    <source>
        <dbReference type="ARBA" id="ARBA00022692"/>
    </source>
</evidence>
<keyword evidence="14" id="KW-1185">Reference proteome</keyword>
<organism evidence="13 14">
    <name type="scientific">Lolium multiflorum</name>
    <name type="common">Italian ryegrass</name>
    <name type="synonym">Lolium perenne subsp. multiflorum</name>
    <dbReference type="NCBI Taxonomy" id="4521"/>
    <lineage>
        <taxon>Eukaryota</taxon>
        <taxon>Viridiplantae</taxon>
        <taxon>Streptophyta</taxon>
        <taxon>Embryophyta</taxon>
        <taxon>Tracheophyta</taxon>
        <taxon>Spermatophyta</taxon>
        <taxon>Magnoliopsida</taxon>
        <taxon>Liliopsida</taxon>
        <taxon>Poales</taxon>
        <taxon>Poaceae</taxon>
        <taxon>BOP clade</taxon>
        <taxon>Pooideae</taxon>
        <taxon>Poodae</taxon>
        <taxon>Poeae</taxon>
        <taxon>Poeae Chloroplast Group 2 (Poeae type)</taxon>
        <taxon>Loliodinae</taxon>
        <taxon>Loliinae</taxon>
        <taxon>Lolium</taxon>
    </lineage>
</organism>
<accession>A0AAD8SJW6</accession>
<evidence type="ECO:0000256" key="4">
    <source>
        <dbReference type="ARBA" id="ARBA00022670"/>
    </source>
</evidence>
<dbReference type="InterPro" id="IPR037730">
    <property type="entry name" value="IMP2"/>
</dbReference>
<evidence type="ECO:0000313" key="13">
    <source>
        <dbReference type="EMBL" id="KAK1652959.1"/>
    </source>
</evidence>
<evidence type="ECO:0000259" key="12">
    <source>
        <dbReference type="Pfam" id="PF10502"/>
    </source>
</evidence>
<evidence type="ECO:0000256" key="1">
    <source>
        <dbReference type="ARBA" id="ARBA00004434"/>
    </source>
</evidence>
<dbReference type="PANTHER" id="PTHR46041:SF2">
    <property type="entry name" value="MITOCHONDRIAL INNER MEMBRANE PROTEASE SUBUNIT 2"/>
    <property type="match status" value="1"/>
</dbReference>
<evidence type="ECO:0000313" key="14">
    <source>
        <dbReference type="Proteomes" id="UP001231189"/>
    </source>
</evidence>
<dbReference type="Proteomes" id="UP001231189">
    <property type="component" value="Unassembled WGS sequence"/>
</dbReference>
<feature type="domain" description="Peptidase S26" evidence="12">
    <location>
        <begin position="106"/>
        <end position="146"/>
    </location>
</feature>
<keyword evidence="6" id="KW-0999">Mitochondrion inner membrane</keyword>
<dbReference type="GO" id="GO:0042720">
    <property type="term" value="C:mitochondrial inner membrane peptidase complex"/>
    <property type="evidence" value="ECO:0007669"/>
    <property type="project" value="InterPro"/>
</dbReference>
<feature type="active site" evidence="11">
    <location>
        <position position="38"/>
    </location>
</feature>
<feature type="domain" description="Peptidase S26" evidence="12">
    <location>
        <begin position="8"/>
        <end position="99"/>
    </location>
</feature>
<evidence type="ECO:0000256" key="9">
    <source>
        <dbReference type="ARBA" id="ARBA00023128"/>
    </source>
</evidence>
<dbReference type="AlphaFoldDB" id="A0AAD8SJW6"/>
<evidence type="ECO:0000256" key="3">
    <source>
        <dbReference type="ARBA" id="ARBA00013650"/>
    </source>
</evidence>
<dbReference type="FunFam" id="2.10.109.10:FF:000005">
    <property type="entry name" value="Mitochondrial inner membrane protease subunit"/>
    <property type="match status" value="1"/>
</dbReference>
<dbReference type="PANTHER" id="PTHR46041">
    <property type="entry name" value="MITOCHONDRIAL INNER MEMBRANE PROTEASE SUBUNIT 2"/>
    <property type="match status" value="1"/>
</dbReference>
<name>A0AAD8SJW6_LOLMU</name>
<comment type="subcellular location">
    <subcellularLocation>
        <location evidence="1">Mitochondrion inner membrane</location>
        <topology evidence="1">Single-pass membrane protein</topology>
    </subcellularLocation>
</comment>
<dbReference type="PROSITE" id="PS00760">
    <property type="entry name" value="SPASE_I_2"/>
    <property type="match status" value="1"/>
</dbReference>
<comment type="similarity">
    <text evidence="2">Belongs to the peptidase S26 family. IMP2 subfamily.</text>
</comment>
<sequence>MGTGIQIWSTAKTLATGAIIGLTISDRYLTIVTTKGDSMHPTLTAADSFFRGDVVFAERGCLDKYKFSRGDVVIFKCPSDHNKDFVKRLIALPGEWIRIPVSQEIIKVPEGHCWVEGDNADRSWDSRSFGPIPLGLIKGRVTHIIWPPSKMGRVERKWPEDSAICSVYLQVNQPKGQLKP</sequence>
<dbReference type="Pfam" id="PF10502">
    <property type="entry name" value="Peptidase_S26"/>
    <property type="match status" value="2"/>
</dbReference>
<dbReference type="GO" id="GO:0006627">
    <property type="term" value="P:protein processing involved in protein targeting to mitochondrion"/>
    <property type="evidence" value="ECO:0007669"/>
    <property type="project" value="InterPro"/>
</dbReference>
<evidence type="ECO:0000256" key="10">
    <source>
        <dbReference type="ARBA" id="ARBA00023136"/>
    </source>
</evidence>
<keyword evidence="4" id="KW-0645">Protease</keyword>
<dbReference type="CDD" id="cd06530">
    <property type="entry name" value="S26_SPase_I"/>
    <property type="match status" value="1"/>
</dbReference>
<evidence type="ECO:0000256" key="11">
    <source>
        <dbReference type="PIRSR" id="PIRSR600223-1"/>
    </source>
</evidence>
<reference evidence="13" key="1">
    <citation type="submission" date="2023-07" db="EMBL/GenBank/DDBJ databases">
        <title>A chromosome-level genome assembly of Lolium multiflorum.</title>
        <authorList>
            <person name="Chen Y."/>
            <person name="Copetti D."/>
            <person name="Kolliker R."/>
            <person name="Studer B."/>
        </authorList>
    </citation>
    <scope>NUCLEOTIDE SEQUENCE</scope>
    <source>
        <strain evidence="13">02402/16</strain>
        <tissue evidence="13">Leaf</tissue>
    </source>
</reference>
<evidence type="ECO:0000256" key="7">
    <source>
        <dbReference type="ARBA" id="ARBA00022801"/>
    </source>
</evidence>
<comment type="caution">
    <text evidence="13">The sequence shown here is derived from an EMBL/GenBank/DDBJ whole genome shotgun (WGS) entry which is preliminary data.</text>
</comment>